<dbReference type="Gene3D" id="3.30.450.20">
    <property type="entry name" value="PAS domain"/>
    <property type="match status" value="2"/>
</dbReference>
<dbReference type="SUPFAM" id="SSF103190">
    <property type="entry name" value="Sensory domain-like"/>
    <property type="match status" value="1"/>
</dbReference>
<dbReference type="GO" id="GO:0006935">
    <property type="term" value="P:chemotaxis"/>
    <property type="evidence" value="ECO:0007669"/>
    <property type="project" value="UniProtKB-KW"/>
</dbReference>
<keyword evidence="4" id="KW-0472">Membrane</keyword>
<dbReference type="CDD" id="cd11386">
    <property type="entry name" value="MCP_signal"/>
    <property type="match status" value="1"/>
</dbReference>
<evidence type="ECO:0000313" key="6">
    <source>
        <dbReference type="EMBL" id="AGA65998.1"/>
    </source>
</evidence>
<organism evidence="6 7">
    <name type="scientific">Brachyspira pilosicoli P43/6/78</name>
    <dbReference type="NCBI Taxonomy" id="1042417"/>
    <lineage>
        <taxon>Bacteria</taxon>
        <taxon>Pseudomonadati</taxon>
        <taxon>Spirochaetota</taxon>
        <taxon>Spirochaetia</taxon>
        <taxon>Brachyspirales</taxon>
        <taxon>Brachyspiraceae</taxon>
        <taxon>Brachyspira</taxon>
    </lineage>
</organism>
<feature type="domain" description="Methyl-accepting transducer" evidence="5">
    <location>
        <begin position="352"/>
        <end position="581"/>
    </location>
</feature>
<dbReference type="SUPFAM" id="SSF58104">
    <property type="entry name" value="Methyl-accepting chemotaxis protein (MCP) signaling domain"/>
    <property type="match status" value="1"/>
</dbReference>
<dbReference type="CDD" id="cd12913">
    <property type="entry name" value="PDC1_MCP_like"/>
    <property type="match status" value="1"/>
</dbReference>
<dbReference type="Pfam" id="PF22673">
    <property type="entry name" value="MCP-like_PDC_1"/>
    <property type="match status" value="1"/>
</dbReference>
<evidence type="ECO:0000256" key="1">
    <source>
        <dbReference type="ARBA" id="ARBA00022500"/>
    </source>
</evidence>
<protein>
    <submittedName>
        <fullName evidence="6">Methyl-accepting chemotaxis protein B</fullName>
    </submittedName>
</protein>
<accession>A0A3B6VJN1</accession>
<gene>
    <name evidence="6" type="ORF">BPP43_03520</name>
</gene>
<dbReference type="EMBL" id="CP002873">
    <property type="protein sequence ID" value="AGA65998.1"/>
    <property type="molecule type" value="Genomic_DNA"/>
</dbReference>
<reference evidence="6 7" key="1">
    <citation type="journal article" date="2013" name="Genome Announc.">
        <title>Complete Genome Sequence of the Porcine Strain Brachyspira pilosicoli P43/6/78(T.).</title>
        <authorList>
            <person name="Lin C."/>
            <person name="den Bakker H.C."/>
            <person name="Suzuki H."/>
            <person name="Lefebure T."/>
            <person name="Ponnala L."/>
            <person name="Sun Q."/>
            <person name="Stanhope M.J."/>
            <person name="Wiedmann M."/>
            <person name="Duhamel G.E."/>
        </authorList>
    </citation>
    <scope>NUCLEOTIDE SEQUENCE [LARGE SCALE GENOMIC DNA]</scope>
    <source>
        <strain evidence="6 7">P43/6/78</strain>
    </source>
</reference>
<sequence>MKKGLMFKFILTFSIFLFAAFILTYFIYKPIHIGKFLKEKHFQTLNLKNITEGQINEIKNTVNTVVNNLEANPSVETIGNFFTNIAKSQTGYLNVYYGETVPYSQGGIFINTLAEYDRSYDQTSRDWYKNAVLTNDVYISEPYIDFIVNELTVTFSKAAYTNNSLLGVFSIDFTDINGIIENVKKSFAGECYIVSQDGIYITHDDKKYLLNKDNNLFTDPLFENFKDNFSSHLNETKIYKNQWYSIQTLSNAPWIIVFKGDARSINIQFYIIMLIILLIMIALIVIEILLVSKVIKPLNHSIEIIDFMKEGNFNSNFNKKDLSLKDESGHLTNSLNEMQEKISQIVYGIKSHIDGIKNSTAQISNGIYNLSDRTSSQAAAIEEITSSIESLFTSISETSKHSNLAKDMGIKVADYSKSGVDAVNKISNNMYDISSSSKEISNITKLIQDIALQTNILALNAAVEAARAGEQGKGFAVVALEIRNLANNVNDAAGNITSIIEKTLSKIEVGYESVTHSLDILSKIENSANEVSNLLLEVYNSVSTEENSVKEINLAMNELNTITQENSQLVYQSSILGKEVADDTLNVHHKLEYFKLKA</sequence>
<dbReference type="GO" id="GO:0016020">
    <property type="term" value="C:membrane"/>
    <property type="evidence" value="ECO:0007669"/>
    <property type="project" value="InterPro"/>
</dbReference>
<dbReference type="GO" id="GO:0007165">
    <property type="term" value="P:signal transduction"/>
    <property type="evidence" value="ECO:0007669"/>
    <property type="project" value="UniProtKB-KW"/>
</dbReference>
<dbReference type="InterPro" id="IPR029151">
    <property type="entry name" value="Sensor-like_sf"/>
</dbReference>
<comment type="similarity">
    <text evidence="2">Belongs to the methyl-accepting chemotaxis (MCP) protein family.</text>
</comment>
<name>A0A3B6VJN1_BRAPL</name>
<dbReference type="PANTHER" id="PTHR43531:SF11">
    <property type="entry name" value="METHYL-ACCEPTING CHEMOTAXIS PROTEIN 3"/>
    <property type="match status" value="1"/>
</dbReference>
<dbReference type="Proteomes" id="UP000010793">
    <property type="component" value="Chromosome"/>
</dbReference>
<keyword evidence="1" id="KW-0145">Chemotaxis</keyword>
<feature type="transmembrane region" description="Helical" evidence="4">
    <location>
        <begin position="269"/>
        <end position="291"/>
    </location>
</feature>
<keyword evidence="4" id="KW-0812">Transmembrane</keyword>
<dbReference type="PROSITE" id="PS50111">
    <property type="entry name" value="CHEMOTAXIS_TRANSDUC_2"/>
    <property type="match status" value="1"/>
</dbReference>
<dbReference type="Pfam" id="PF00015">
    <property type="entry name" value="MCPsignal"/>
    <property type="match status" value="1"/>
</dbReference>
<dbReference type="PANTHER" id="PTHR43531">
    <property type="entry name" value="PROTEIN ICFG"/>
    <property type="match status" value="1"/>
</dbReference>
<dbReference type="InterPro" id="IPR051310">
    <property type="entry name" value="MCP_chemotaxis"/>
</dbReference>
<keyword evidence="7" id="KW-1185">Reference proteome</keyword>
<proteinExistence type="inferred from homology"/>
<keyword evidence="4" id="KW-1133">Transmembrane helix</keyword>
<dbReference type="RefSeq" id="WP_014933112.1">
    <property type="nucleotide sequence ID" value="NC_019908.1"/>
</dbReference>
<evidence type="ECO:0000256" key="3">
    <source>
        <dbReference type="PROSITE-ProRule" id="PRU00284"/>
    </source>
</evidence>
<dbReference type="Gene3D" id="1.10.287.950">
    <property type="entry name" value="Methyl-accepting chemotaxis protein"/>
    <property type="match status" value="1"/>
</dbReference>
<evidence type="ECO:0000313" key="7">
    <source>
        <dbReference type="Proteomes" id="UP000010793"/>
    </source>
</evidence>
<evidence type="ECO:0000259" key="5">
    <source>
        <dbReference type="PROSITE" id="PS50111"/>
    </source>
</evidence>
<dbReference type="SMART" id="SM00283">
    <property type="entry name" value="MA"/>
    <property type="match status" value="1"/>
</dbReference>
<dbReference type="KEGG" id="bpip:BPP43_03520"/>
<evidence type="ECO:0000256" key="2">
    <source>
        <dbReference type="ARBA" id="ARBA00029447"/>
    </source>
</evidence>
<dbReference type="AlphaFoldDB" id="A0A3B6VJN1"/>
<keyword evidence="3" id="KW-0807">Transducer</keyword>
<evidence type="ECO:0000256" key="4">
    <source>
        <dbReference type="SAM" id="Phobius"/>
    </source>
</evidence>
<feature type="transmembrane region" description="Helical" evidence="4">
    <location>
        <begin position="6"/>
        <end position="28"/>
    </location>
</feature>
<dbReference type="InterPro" id="IPR004089">
    <property type="entry name" value="MCPsignal_dom"/>
</dbReference>